<sequence length="676" mass="78599">MLKNIDFNKNRQRWKNYFCLFISFLFLIFFYVNRTTILENDPEFSSKFKIASIVLGWIVGVVLIFVRLDFGKKWNRVINILYILFAPCYIFFNMEIAVFNETYSFRGQHLSLLLFNFLLIGILELIFIVITNRVRLGTDIWAFICVMFNIVNHFVYEFRGTPAMASDIATVGTALEVADGYKIQFNFYTTVALVMLFDFIMLGRVIKCEPVFKKVSHRLCGIAVMAIVSVTGFSQLVMTDMVSNRGLYLSLFNPMRSYQQYGSIACFTRSIKLSVPEKPNGYSLKKVEEITSKYISDTVDPNKKRPNVIAVINEAFSDPQVLGDIETNEDYMPFIHDLMKNGNCVSGTTYASIVGGQTANTEYEFLTGNSMAFLPKGTVAFQLYLRHAMPSLVTELKSEGYTGNSATHLQKARNYNRDKAYPLLGFDKFYDYTNMIVPFVKMRNNATDQCTYDNITHDYEQQRKSTDAPYFGYTMTIQNHSSYDVPFDNFDDKRIVVENADATDLGYYLSLIKYSDEMFENLINYYKNTDEPTVIFLTGDHQPRIHDESMDSITNGEWRNWNDEEMMRRYEVPFLIWANYDIDKKTVEKTSMNYLQTILMETIDGELTGFQKFQQDLQKEIPVLTSNGYWGADGKFYSVDDKNSPYYDLIQEYAMLQYNDMMDYKNRVEDFFELKQ</sequence>
<evidence type="ECO:0000256" key="3">
    <source>
        <dbReference type="ARBA" id="ARBA00022475"/>
    </source>
</evidence>
<keyword evidence="5 7" id="KW-1133">Transmembrane helix</keyword>
<keyword evidence="4 7" id="KW-0812">Transmembrane</keyword>
<dbReference type="EMBL" id="CYZD01000025">
    <property type="protein sequence ID" value="CUO77992.1"/>
    <property type="molecule type" value="Genomic_DNA"/>
</dbReference>
<feature type="transmembrane region" description="Helical" evidence="7">
    <location>
        <begin position="80"/>
        <end position="99"/>
    </location>
</feature>
<feature type="transmembrane region" description="Helical" evidence="7">
    <location>
        <begin position="218"/>
        <end position="238"/>
    </location>
</feature>
<evidence type="ECO:0000256" key="2">
    <source>
        <dbReference type="ARBA" id="ARBA00004936"/>
    </source>
</evidence>
<evidence type="ECO:0000256" key="6">
    <source>
        <dbReference type="ARBA" id="ARBA00023136"/>
    </source>
</evidence>
<feature type="transmembrane region" description="Helical" evidence="7">
    <location>
        <begin position="111"/>
        <end position="131"/>
    </location>
</feature>
<dbReference type="SUPFAM" id="SSF53649">
    <property type="entry name" value="Alkaline phosphatase-like"/>
    <property type="match status" value="1"/>
</dbReference>
<evidence type="ECO:0000313" key="10">
    <source>
        <dbReference type="Proteomes" id="UP000095409"/>
    </source>
</evidence>
<organism evidence="9 10">
    <name type="scientific">Blautia obeum</name>
    <dbReference type="NCBI Taxonomy" id="40520"/>
    <lineage>
        <taxon>Bacteria</taxon>
        <taxon>Bacillati</taxon>
        <taxon>Bacillota</taxon>
        <taxon>Clostridia</taxon>
        <taxon>Lachnospirales</taxon>
        <taxon>Lachnospiraceae</taxon>
        <taxon>Blautia</taxon>
    </lineage>
</organism>
<gene>
    <name evidence="9" type="primary">ltaS1_2</name>
    <name evidence="9" type="ORF">ERS852394_03011</name>
</gene>
<dbReference type="InterPro" id="IPR000917">
    <property type="entry name" value="Sulfatase_N"/>
</dbReference>
<dbReference type="AlphaFoldDB" id="A0A174HSN4"/>
<comment type="subcellular location">
    <subcellularLocation>
        <location evidence="1">Cell membrane</location>
        <topology evidence="1">Multi-pass membrane protein</topology>
    </subcellularLocation>
</comment>
<evidence type="ECO:0000259" key="8">
    <source>
        <dbReference type="Pfam" id="PF00884"/>
    </source>
</evidence>
<dbReference type="Gene3D" id="3.40.720.10">
    <property type="entry name" value="Alkaline Phosphatase, subunit A"/>
    <property type="match status" value="1"/>
</dbReference>
<protein>
    <submittedName>
        <fullName evidence="9">Lipoteichoic acid synthase 1</fullName>
    </submittedName>
</protein>
<dbReference type="GO" id="GO:0005886">
    <property type="term" value="C:plasma membrane"/>
    <property type="evidence" value="ECO:0007669"/>
    <property type="project" value="UniProtKB-SubCell"/>
</dbReference>
<feature type="transmembrane region" description="Helical" evidence="7">
    <location>
        <begin position="138"/>
        <end position="156"/>
    </location>
</feature>
<dbReference type="InterPro" id="IPR050448">
    <property type="entry name" value="OpgB/LTA_synthase_biosynth"/>
</dbReference>
<dbReference type="PANTHER" id="PTHR47371:SF3">
    <property type="entry name" value="PHOSPHOGLYCEROL TRANSFERASE I"/>
    <property type="match status" value="1"/>
</dbReference>
<feature type="transmembrane region" description="Helical" evidence="7">
    <location>
        <begin position="185"/>
        <end position="206"/>
    </location>
</feature>
<keyword evidence="6 7" id="KW-0472">Membrane</keyword>
<dbReference type="CDD" id="cd16015">
    <property type="entry name" value="LTA_synthase"/>
    <property type="match status" value="1"/>
</dbReference>
<proteinExistence type="predicted"/>
<name>A0A174HSN4_9FIRM</name>
<evidence type="ECO:0000256" key="4">
    <source>
        <dbReference type="ARBA" id="ARBA00022692"/>
    </source>
</evidence>
<feature type="transmembrane region" description="Helical" evidence="7">
    <location>
        <begin position="50"/>
        <end position="68"/>
    </location>
</feature>
<dbReference type="PANTHER" id="PTHR47371">
    <property type="entry name" value="LIPOTEICHOIC ACID SYNTHASE"/>
    <property type="match status" value="1"/>
</dbReference>
<dbReference type="RefSeq" id="WP_242858945.1">
    <property type="nucleotide sequence ID" value="NZ_CYZD01000025.1"/>
</dbReference>
<evidence type="ECO:0000313" key="9">
    <source>
        <dbReference type="EMBL" id="CUO77992.1"/>
    </source>
</evidence>
<feature type="domain" description="Sulfatase N-terminal" evidence="8">
    <location>
        <begin position="306"/>
        <end position="598"/>
    </location>
</feature>
<evidence type="ECO:0000256" key="5">
    <source>
        <dbReference type="ARBA" id="ARBA00022989"/>
    </source>
</evidence>
<comment type="pathway">
    <text evidence="2">Cell wall biogenesis; lipoteichoic acid biosynthesis.</text>
</comment>
<dbReference type="Proteomes" id="UP000095409">
    <property type="component" value="Unassembled WGS sequence"/>
</dbReference>
<keyword evidence="3" id="KW-1003">Cell membrane</keyword>
<dbReference type="Pfam" id="PF00884">
    <property type="entry name" value="Sulfatase"/>
    <property type="match status" value="1"/>
</dbReference>
<reference evidence="9 10" key="1">
    <citation type="submission" date="2015-09" db="EMBL/GenBank/DDBJ databases">
        <authorList>
            <consortium name="Pathogen Informatics"/>
        </authorList>
    </citation>
    <scope>NUCLEOTIDE SEQUENCE [LARGE SCALE GENOMIC DNA]</scope>
    <source>
        <strain evidence="9 10">2789STDY5608837</strain>
    </source>
</reference>
<evidence type="ECO:0000256" key="7">
    <source>
        <dbReference type="SAM" id="Phobius"/>
    </source>
</evidence>
<evidence type="ECO:0000256" key="1">
    <source>
        <dbReference type="ARBA" id="ARBA00004651"/>
    </source>
</evidence>
<accession>A0A174HSN4</accession>
<dbReference type="InterPro" id="IPR017850">
    <property type="entry name" value="Alkaline_phosphatase_core_sf"/>
</dbReference>